<evidence type="ECO:0000313" key="12">
    <source>
        <dbReference type="EMBL" id="KTQ95356.1"/>
    </source>
</evidence>
<organism evidence="12 13">
    <name type="scientific">Aureimonas ureilytica</name>
    <dbReference type="NCBI Taxonomy" id="401562"/>
    <lineage>
        <taxon>Bacteria</taxon>
        <taxon>Pseudomonadati</taxon>
        <taxon>Pseudomonadota</taxon>
        <taxon>Alphaproteobacteria</taxon>
        <taxon>Hyphomicrobiales</taxon>
        <taxon>Aurantimonadaceae</taxon>
        <taxon>Aureimonas</taxon>
    </lineage>
</organism>
<dbReference type="InterPro" id="IPR050241">
    <property type="entry name" value="NAD-cap_RNA_hydrolase_NudC"/>
</dbReference>
<name>A0A175R771_9HYPH</name>
<reference evidence="12 13" key="1">
    <citation type="journal article" date="2016" name="Front. Microbiol.">
        <title>Genomic Resource of Rice Seed Associated Bacteria.</title>
        <authorList>
            <person name="Midha S."/>
            <person name="Bansal K."/>
            <person name="Sharma S."/>
            <person name="Kumar N."/>
            <person name="Patil P.P."/>
            <person name="Chaudhry V."/>
            <person name="Patil P.B."/>
        </authorList>
    </citation>
    <scope>NUCLEOTIDE SEQUENCE [LARGE SCALE GENOMIC DNA]</scope>
    <source>
        <strain evidence="12 13">NS226</strain>
    </source>
</reference>
<evidence type="ECO:0000256" key="1">
    <source>
        <dbReference type="ARBA" id="ARBA00001946"/>
    </source>
</evidence>
<dbReference type="PANTHER" id="PTHR42904">
    <property type="entry name" value="NUDIX HYDROLASE, NUDC SUBFAMILY"/>
    <property type="match status" value="1"/>
</dbReference>
<dbReference type="GO" id="GO:0006742">
    <property type="term" value="P:NADP+ catabolic process"/>
    <property type="evidence" value="ECO:0007669"/>
    <property type="project" value="TreeGrafter"/>
</dbReference>
<dbReference type="OrthoDB" id="9791656at2"/>
<evidence type="ECO:0000259" key="11">
    <source>
        <dbReference type="PROSITE" id="PS51462"/>
    </source>
</evidence>
<dbReference type="SUPFAM" id="SSF55811">
    <property type="entry name" value="Nudix"/>
    <property type="match status" value="1"/>
</dbReference>
<dbReference type="EC" id="3.6.1.22" evidence="4"/>
<keyword evidence="7" id="KW-0460">Magnesium</keyword>
<accession>A0A175R771</accession>
<dbReference type="NCBIfam" id="NF001299">
    <property type="entry name" value="PRK00241.1"/>
    <property type="match status" value="1"/>
</dbReference>
<dbReference type="GO" id="GO:0005829">
    <property type="term" value="C:cytosol"/>
    <property type="evidence" value="ECO:0007669"/>
    <property type="project" value="TreeGrafter"/>
</dbReference>
<dbReference type="Pfam" id="PF00293">
    <property type="entry name" value="NUDIX"/>
    <property type="match status" value="1"/>
</dbReference>
<comment type="cofactor">
    <cofactor evidence="2">
        <name>Zn(2+)</name>
        <dbReference type="ChEBI" id="CHEBI:29105"/>
    </cofactor>
</comment>
<evidence type="ECO:0000256" key="7">
    <source>
        <dbReference type="ARBA" id="ARBA00022842"/>
    </source>
</evidence>
<dbReference type="PANTHER" id="PTHR42904:SF6">
    <property type="entry name" value="NAD-CAPPED RNA HYDROLASE NUDT12"/>
    <property type="match status" value="1"/>
</dbReference>
<dbReference type="STRING" id="401562.NS365_14485"/>
<dbReference type="Gene3D" id="3.90.79.20">
    <property type="match status" value="1"/>
</dbReference>
<dbReference type="InterPro" id="IPR020084">
    <property type="entry name" value="NUDIX_hydrolase_CS"/>
</dbReference>
<dbReference type="InterPro" id="IPR015797">
    <property type="entry name" value="NUDIX_hydrolase-like_dom_sf"/>
</dbReference>
<dbReference type="InterPro" id="IPR000086">
    <property type="entry name" value="NUDIX_hydrolase_dom"/>
</dbReference>
<keyword evidence="5" id="KW-0479">Metal-binding</keyword>
<sequence>MSAPSPRLGFAGNRLVRDGELRTETSLAEALDHPEAGFYVQAAGQWLAHQDGDAIRPLFGRAEAQALLGSQEAELLLGHTGDGQPRLAVRLSEARIAALGMEGEGAERRLGGLPLFDLRTLGLHVALDADTEGQLAQAAHLLNWHDSARFCGRCGGATVSEAAGFRRRCTKCDHMIFPRTDPVSIMLVQDGAGRCLMGRQPHFPAGMWSCLAGFIEAGETIEDAVRRETFEEAGITVGAVRYHSSQPWPFPNSLMIGCMAEALTTEIQFDRAELEDCRWFDREEVRAMLEGQHPQGLTLPAPFAIAHHLIRAFLEGRERDDAFL</sequence>
<dbReference type="CDD" id="cd03429">
    <property type="entry name" value="NUDIX_NADH_pyrophosphatase_Nudt13"/>
    <property type="match status" value="1"/>
</dbReference>
<comment type="caution">
    <text evidence="12">The sequence shown here is derived from an EMBL/GenBank/DDBJ whole genome shotgun (WGS) entry which is preliminary data.</text>
</comment>
<feature type="domain" description="Nudix hydrolase" evidence="11">
    <location>
        <begin position="178"/>
        <end position="303"/>
    </location>
</feature>
<evidence type="ECO:0000256" key="5">
    <source>
        <dbReference type="ARBA" id="ARBA00022723"/>
    </source>
</evidence>
<dbReference type="PROSITE" id="PS00893">
    <property type="entry name" value="NUDIX_BOX"/>
    <property type="match status" value="1"/>
</dbReference>
<dbReference type="Pfam" id="PF09296">
    <property type="entry name" value="NUDIX-like"/>
    <property type="match status" value="1"/>
</dbReference>
<dbReference type="GO" id="GO:0019677">
    <property type="term" value="P:NAD+ catabolic process"/>
    <property type="evidence" value="ECO:0007669"/>
    <property type="project" value="TreeGrafter"/>
</dbReference>
<keyword evidence="6 10" id="KW-0378">Hydrolase</keyword>
<dbReference type="InterPro" id="IPR015375">
    <property type="entry name" value="NADH_PPase-like_N"/>
</dbReference>
<dbReference type="RefSeq" id="WP_058635259.1">
    <property type="nucleotide sequence ID" value="NZ_LDPZ01000023.1"/>
</dbReference>
<dbReference type="InterPro" id="IPR015376">
    <property type="entry name" value="Znr_NADH_PPase"/>
</dbReference>
<dbReference type="InterPro" id="IPR049734">
    <property type="entry name" value="NudC-like_C"/>
</dbReference>
<evidence type="ECO:0000256" key="10">
    <source>
        <dbReference type="RuleBase" id="RU003476"/>
    </source>
</evidence>
<dbReference type="GO" id="GO:0035529">
    <property type="term" value="F:NADH pyrophosphatase activity"/>
    <property type="evidence" value="ECO:0007669"/>
    <property type="project" value="TreeGrafter"/>
</dbReference>
<comment type="cofactor">
    <cofactor evidence="1">
        <name>Mg(2+)</name>
        <dbReference type="ChEBI" id="CHEBI:18420"/>
    </cofactor>
</comment>
<dbReference type="InterPro" id="IPR020476">
    <property type="entry name" value="Nudix_hydrolase"/>
</dbReference>
<comment type="similarity">
    <text evidence="3">Belongs to the Nudix hydrolase family. NudC subfamily.</text>
</comment>
<proteinExistence type="inferred from homology"/>
<dbReference type="PATRIC" id="fig|401562.3.peg.2061"/>
<comment type="catalytic activity">
    <reaction evidence="9">
        <text>a 5'-end NAD(+)-phospho-ribonucleoside in mRNA + H2O = a 5'-end phospho-adenosine-phospho-ribonucleoside in mRNA + beta-nicotinamide D-ribonucleotide + 2 H(+)</text>
        <dbReference type="Rhea" id="RHEA:60876"/>
        <dbReference type="Rhea" id="RHEA-COMP:15698"/>
        <dbReference type="Rhea" id="RHEA-COMP:15719"/>
        <dbReference type="ChEBI" id="CHEBI:14649"/>
        <dbReference type="ChEBI" id="CHEBI:15377"/>
        <dbReference type="ChEBI" id="CHEBI:15378"/>
        <dbReference type="ChEBI" id="CHEBI:144029"/>
        <dbReference type="ChEBI" id="CHEBI:144051"/>
    </reaction>
    <physiologicalReaction direction="left-to-right" evidence="9">
        <dbReference type="Rhea" id="RHEA:60877"/>
    </physiologicalReaction>
</comment>
<protein>
    <recommendedName>
        <fullName evidence="4">NAD(+) diphosphatase</fullName>
        <ecNumber evidence="4">3.6.1.22</ecNumber>
    </recommendedName>
</protein>
<dbReference type="EMBL" id="LDPZ01000023">
    <property type="protein sequence ID" value="KTQ95356.1"/>
    <property type="molecule type" value="Genomic_DNA"/>
</dbReference>
<evidence type="ECO:0000256" key="4">
    <source>
        <dbReference type="ARBA" id="ARBA00012381"/>
    </source>
</evidence>
<dbReference type="GO" id="GO:0046872">
    <property type="term" value="F:metal ion binding"/>
    <property type="evidence" value="ECO:0007669"/>
    <property type="project" value="UniProtKB-KW"/>
</dbReference>
<dbReference type="PROSITE" id="PS51462">
    <property type="entry name" value="NUDIX"/>
    <property type="match status" value="1"/>
</dbReference>
<keyword evidence="8" id="KW-0520">NAD</keyword>
<dbReference type="Pfam" id="PF09297">
    <property type="entry name" value="Zn_ribbon_NUD"/>
    <property type="match status" value="1"/>
</dbReference>
<gene>
    <name evidence="12" type="ORF">NS226_12535</name>
</gene>
<evidence type="ECO:0000256" key="6">
    <source>
        <dbReference type="ARBA" id="ARBA00022801"/>
    </source>
</evidence>
<evidence type="ECO:0000256" key="8">
    <source>
        <dbReference type="ARBA" id="ARBA00023027"/>
    </source>
</evidence>
<evidence type="ECO:0000256" key="2">
    <source>
        <dbReference type="ARBA" id="ARBA00001947"/>
    </source>
</evidence>
<dbReference type="PRINTS" id="PR00502">
    <property type="entry name" value="NUDIXFAMILY"/>
</dbReference>
<evidence type="ECO:0000256" key="9">
    <source>
        <dbReference type="ARBA" id="ARBA00023679"/>
    </source>
</evidence>
<dbReference type="Proteomes" id="UP000078272">
    <property type="component" value="Unassembled WGS sequence"/>
</dbReference>
<dbReference type="Gene3D" id="3.90.79.10">
    <property type="entry name" value="Nucleoside Triphosphate Pyrophosphohydrolase"/>
    <property type="match status" value="1"/>
</dbReference>
<evidence type="ECO:0000313" key="13">
    <source>
        <dbReference type="Proteomes" id="UP000078272"/>
    </source>
</evidence>
<evidence type="ECO:0000256" key="3">
    <source>
        <dbReference type="ARBA" id="ARBA00009595"/>
    </source>
</evidence>
<dbReference type="AlphaFoldDB" id="A0A175R771"/>